<evidence type="ECO:0000256" key="8">
    <source>
        <dbReference type="ARBA" id="ARBA00023235"/>
    </source>
</evidence>
<keyword evidence="14" id="KW-0732">Signal</keyword>
<keyword evidence="6" id="KW-0067">ATP-binding</keyword>
<name>A0A2T3ZDV4_TRIA4</name>
<evidence type="ECO:0000256" key="1">
    <source>
        <dbReference type="ARBA" id="ARBA00004123"/>
    </source>
</evidence>
<feature type="domain" description="Helicase C-terminal" evidence="16">
    <location>
        <begin position="1017"/>
        <end position="1161"/>
    </location>
</feature>
<evidence type="ECO:0000256" key="4">
    <source>
        <dbReference type="ARBA" id="ARBA00022801"/>
    </source>
</evidence>
<gene>
    <name evidence="17" type="ORF">M441DRAFT_25099</name>
</gene>
<evidence type="ECO:0000313" key="18">
    <source>
        <dbReference type="Proteomes" id="UP000240493"/>
    </source>
</evidence>
<feature type="region of interest" description="Disordered" evidence="13">
    <location>
        <begin position="1315"/>
        <end position="1429"/>
    </location>
</feature>
<dbReference type="InterPro" id="IPR027417">
    <property type="entry name" value="P-loop_NTPase"/>
</dbReference>
<dbReference type="CDD" id="cd17920">
    <property type="entry name" value="DEXHc_RecQ"/>
    <property type="match status" value="1"/>
</dbReference>
<dbReference type="GO" id="GO:0005694">
    <property type="term" value="C:chromosome"/>
    <property type="evidence" value="ECO:0007669"/>
    <property type="project" value="TreeGrafter"/>
</dbReference>
<dbReference type="GO" id="GO:0000724">
    <property type="term" value="P:double-strand break repair via homologous recombination"/>
    <property type="evidence" value="ECO:0007669"/>
    <property type="project" value="TreeGrafter"/>
</dbReference>
<dbReference type="SUPFAM" id="SSF46785">
    <property type="entry name" value="Winged helix' DNA-binding domain"/>
    <property type="match status" value="1"/>
</dbReference>
<evidence type="ECO:0000256" key="9">
    <source>
        <dbReference type="ARBA" id="ARBA00023242"/>
    </source>
</evidence>
<dbReference type="GO" id="GO:0003677">
    <property type="term" value="F:DNA binding"/>
    <property type="evidence" value="ECO:0007669"/>
    <property type="project" value="UniProtKB-KW"/>
</dbReference>
<feature type="region of interest" description="Disordered" evidence="13">
    <location>
        <begin position="242"/>
        <end position="358"/>
    </location>
</feature>
<keyword evidence="3" id="KW-0547">Nucleotide-binding</keyword>
<feature type="compositionally biased region" description="Acidic residues" evidence="13">
    <location>
        <begin position="1380"/>
        <end position="1394"/>
    </location>
</feature>
<evidence type="ECO:0000259" key="16">
    <source>
        <dbReference type="PROSITE" id="PS51194"/>
    </source>
</evidence>
<evidence type="ECO:0000256" key="5">
    <source>
        <dbReference type="ARBA" id="ARBA00022806"/>
    </source>
</evidence>
<dbReference type="CDD" id="cd18794">
    <property type="entry name" value="SF2_C_RecQ"/>
    <property type="match status" value="1"/>
</dbReference>
<dbReference type="Pfam" id="PF00270">
    <property type="entry name" value="DEAD"/>
    <property type="match status" value="1"/>
</dbReference>
<comment type="catalytic activity">
    <reaction evidence="10">
        <text>Couples ATP hydrolysis with the unwinding of duplex DNA by translocating in the 3'-5' direction.</text>
        <dbReference type="EC" id="5.6.2.4"/>
    </reaction>
</comment>
<dbReference type="Gene3D" id="1.10.10.10">
    <property type="entry name" value="Winged helix-like DNA-binding domain superfamily/Winged helix DNA-binding domain"/>
    <property type="match status" value="1"/>
</dbReference>
<evidence type="ECO:0000256" key="3">
    <source>
        <dbReference type="ARBA" id="ARBA00022741"/>
    </source>
</evidence>
<evidence type="ECO:0000256" key="6">
    <source>
        <dbReference type="ARBA" id="ARBA00022840"/>
    </source>
</evidence>
<dbReference type="Pfam" id="PF09382">
    <property type="entry name" value="RQC"/>
    <property type="match status" value="1"/>
</dbReference>
<accession>A0A2T3ZDV4</accession>
<feature type="compositionally biased region" description="Polar residues" evidence="13">
    <location>
        <begin position="409"/>
        <end position="437"/>
    </location>
</feature>
<feature type="region of interest" description="Disordered" evidence="13">
    <location>
        <begin position="629"/>
        <end position="658"/>
    </location>
</feature>
<dbReference type="PANTHER" id="PTHR13710:SF153">
    <property type="entry name" value="RECQ-LIKE DNA HELICASE BLM"/>
    <property type="match status" value="1"/>
</dbReference>
<dbReference type="InterPro" id="IPR001650">
    <property type="entry name" value="Helicase_C-like"/>
</dbReference>
<feature type="signal peptide" evidence="14">
    <location>
        <begin position="1"/>
        <end position="20"/>
    </location>
</feature>
<evidence type="ECO:0000256" key="12">
    <source>
        <dbReference type="SAM" id="Coils"/>
    </source>
</evidence>
<feature type="region of interest" description="Disordered" evidence="13">
    <location>
        <begin position="728"/>
        <end position="776"/>
    </location>
</feature>
<evidence type="ECO:0000256" key="14">
    <source>
        <dbReference type="SAM" id="SignalP"/>
    </source>
</evidence>
<dbReference type="InterPro" id="IPR011545">
    <property type="entry name" value="DEAD/DEAH_box_helicase_dom"/>
</dbReference>
<feature type="compositionally biased region" description="Polar residues" evidence="13">
    <location>
        <begin position="1337"/>
        <end position="1347"/>
    </location>
</feature>
<dbReference type="InterPro" id="IPR014001">
    <property type="entry name" value="Helicase_ATP-bd"/>
</dbReference>
<feature type="compositionally biased region" description="Gly residues" evidence="13">
    <location>
        <begin position="1655"/>
        <end position="1664"/>
    </location>
</feature>
<feature type="compositionally biased region" description="Low complexity" evidence="13">
    <location>
        <begin position="1578"/>
        <end position="1587"/>
    </location>
</feature>
<dbReference type="OrthoDB" id="10261556at2759"/>
<evidence type="ECO:0000256" key="11">
    <source>
        <dbReference type="ARBA" id="ARBA00034808"/>
    </source>
</evidence>
<dbReference type="FunFam" id="3.40.50.300:FF:001975">
    <property type="entry name" value="ATP-dependent DNA helicase"/>
    <property type="match status" value="1"/>
</dbReference>
<dbReference type="STRING" id="1042311.A0A2T3ZDV4"/>
<evidence type="ECO:0000259" key="15">
    <source>
        <dbReference type="PROSITE" id="PS51192"/>
    </source>
</evidence>
<dbReference type="InterPro" id="IPR004589">
    <property type="entry name" value="DNA_helicase_ATP-dep_RecQ"/>
</dbReference>
<dbReference type="Pfam" id="PF16124">
    <property type="entry name" value="RecQ_Zn_bind"/>
    <property type="match status" value="1"/>
</dbReference>
<comment type="similarity">
    <text evidence="2">Belongs to the helicase family. RecQ subfamily.</text>
</comment>
<feature type="region of interest" description="Disordered" evidence="13">
    <location>
        <begin position="384"/>
        <end position="437"/>
    </location>
</feature>
<dbReference type="Gene3D" id="3.40.50.300">
    <property type="entry name" value="P-loop containing nucleotide triphosphate hydrolases"/>
    <property type="match status" value="2"/>
</dbReference>
<feature type="compositionally biased region" description="Polar residues" evidence="13">
    <location>
        <begin position="52"/>
        <end position="78"/>
    </location>
</feature>
<feature type="coiled-coil region" evidence="12">
    <location>
        <begin position="484"/>
        <end position="562"/>
    </location>
</feature>
<dbReference type="GO" id="GO:0006260">
    <property type="term" value="P:DNA replication"/>
    <property type="evidence" value="ECO:0007669"/>
    <property type="project" value="InterPro"/>
</dbReference>
<dbReference type="SMART" id="SM00956">
    <property type="entry name" value="RQC"/>
    <property type="match status" value="1"/>
</dbReference>
<dbReference type="InterPro" id="IPR032284">
    <property type="entry name" value="RecQ_Zn-bd"/>
</dbReference>
<dbReference type="InterPro" id="IPR036390">
    <property type="entry name" value="WH_DNA-bd_sf"/>
</dbReference>
<dbReference type="InterPro" id="IPR018982">
    <property type="entry name" value="RQC_domain"/>
</dbReference>
<keyword evidence="5" id="KW-0347">Helicase</keyword>
<protein>
    <recommendedName>
        <fullName evidence="11">DNA 3'-5' helicase</fullName>
        <ecNumber evidence="11">5.6.2.4</ecNumber>
    </recommendedName>
</protein>
<dbReference type="SUPFAM" id="SSF52540">
    <property type="entry name" value="P-loop containing nucleoside triphosphate hydrolases"/>
    <property type="match status" value="1"/>
</dbReference>
<evidence type="ECO:0000313" key="17">
    <source>
        <dbReference type="EMBL" id="PTB42992.1"/>
    </source>
</evidence>
<comment type="subcellular location">
    <subcellularLocation>
        <location evidence="1">Nucleus</location>
    </subcellularLocation>
</comment>
<keyword evidence="4" id="KW-0378">Hydrolase</keyword>
<dbReference type="Proteomes" id="UP000240493">
    <property type="component" value="Unassembled WGS sequence"/>
</dbReference>
<dbReference type="GO" id="GO:0005737">
    <property type="term" value="C:cytoplasm"/>
    <property type="evidence" value="ECO:0007669"/>
    <property type="project" value="TreeGrafter"/>
</dbReference>
<dbReference type="GO" id="GO:0009378">
    <property type="term" value="F:four-way junction helicase activity"/>
    <property type="evidence" value="ECO:0007669"/>
    <property type="project" value="TreeGrafter"/>
</dbReference>
<dbReference type="PROSITE" id="PS00690">
    <property type="entry name" value="DEAH_ATP_HELICASE"/>
    <property type="match status" value="1"/>
</dbReference>
<dbReference type="GO" id="GO:0005634">
    <property type="term" value="C:nucleus"/>
    <property type="evidence" value="ECO:0007669"/>
    <property type="project" value="UniProtKB-SubCell"/>
</dbReference>
<feature type="compositionally biased region" description="Low complexity" evidence="13">
    <location>
        <begin position="27"/>
        <end position="50"/>
    </location>
</feature>
<dbReference type="FunFam" id="3.40.50.300:FF:000537">
    <property type="entry name" value="Bloom syndrome RecQ-like helicase"/>
    <property type="match status" value="1"/>
</dbReference>
<evidence type="ECO:0000256" key="2">
    <source>
        <dbReference type="ARBA" id="ARBA00005446"/>
    </source>
</evidence>
<evidence type="ECO:0000256" key="10">
    <source>
        <dbReference type="ARBA" id="ARBA00034617"/>
    </source>
</evidence>
<dbReference type="PROSITE" id="PS51194">
    <property type="entry name" value="HELICASE_CTER"/>
    <property type="match status" value="1"/>
</dbReference>
<feature type="compositionally biased region" description="Low complexity" evidence="13">
    <location>
        <begin position="266"/>
        <end position="276"/>
    </location>
</feature>
<dbReference type="NCBIfam" id="TIGR00614">
    <property type="entry name" value="recQ_fam"/>
    <property type="match status" value="1"/>
</dbReference>
<keyword evidence="12" id="KW-0175">Coiled coil</keyword>
<feature type="domain" description="Helicase ATP-binding" evidence="15">
    <location>
        <begin position="805"/>
        <end position="986"/>
    </location>
</feature>
<evidence type="ECO:0000256" key="7">
    <source>
        <dbReference type="ARBA" id="ARBA00023125"/>
    </source>
</evidence>
<sequence>MTRNNLSGHLSWLLLNVALSKPTAREFPTTSDTSSFRFSQSQSQSADAPAANLSQATTASTSTDKRISQVQASGSSNGLPKREEALQDKEVVVLEDDSMGRLNLSTKPKKISLLSQNGQLATPLTTDPQTKQRLNEPFKSSAAAKTTNLIQDAISETKPGSSRRISSPEFSADFADFDDDDLEYMDLTRTTGASDESLQFGDDVKVWTEKDASWEAPAKAKKRKSADTGYAAAESQFPDVYQLLGADPPAPTPGRRSATKGAKNGSSKMSLDGSSSPLGRAAAQRAPSPIRRTPEKDYAISSSERRKKLKVAGERPSSLDSPDLDDAAQPEPRQANEIFIPDSDDEFVTPPLNTATSKKIPAKPFVNLQEEDAFLMDVEDLAVSPRPRHQRSSPPRPVQTKNPGALHHQNVSETQSTGTIDNFNETHSSQHKIPSSSQTQKILSRILANPQLLIQKSESLDNQIQQNDRDFLQAINDRLPKDKRNEIKAEKERLIQQQKAMQDLNEAVKSYRALNEQREAVALQVAESYSKGVDTDDDEARLDELTERVESTERELSQILVEAGLDEANFMEKQKDPVLTERDEHIVVLGTQAGHRGMVNMSRSSRDTPLSIGGTQVVHQTQLPEPIRSQLGSEPLHNFSLPDRASRSASRAAPHSSINHLMDVEDDFFSDIDEIEMQLPPKPTKKTTQLDKGKTPLRHRTQRSGNEFSDFSDDADMLAFAQDYEIRQSAGGPPQDSRVFSETSGNALPAPKQRQLPSKRQSPPEPSQTRIPPELMRHPWSADVQKTLKDRFRMKGFRHNQLEAINATLAGEDAFVLMPTGGGKSLCYQLPAVVKSGRTRGVTIVISPLLSLMQDQVDHMKALGIQAVAFNSECSPEYKRQVMSAFNERNPEHFIELLYITPEMASNSVQFLNAMVNLYQKKKFARFVIDEAHCVSQWGHDFRPDYKNLGQLRSKFPEVPVMALTATATQNVIVDIKHNLGMINCQVFSQSFNRPNLYYEVRPKSSNPVATQQIASLINSKYRNVTGIVYTISRKQAEDVAEKLSDHGIAARHYHAAITPAEKVEVQTAWQRGQIKVVVATIAFGMGIDKPDVRFVMHHGIPKSLEGYYQETGRAGRDGNPSDCILFYGKADIRVLKKLIIDGDGSKDQKERQMVMLNRVTAFCDNKADCRRTEVLRYFGEDFNASQCNKTCDNCQAGLVFEQQDFSEYAIAAIRIVQQQQRLTANQCADILIGRKYPEYQEQNSDEYHGMAKGMKKHEMVRVIDRLSAEKGFHEENIVGNHGVAIQYLRIGPAANQFLTGRRKLMLTVQVSDQVGSNQMKTKKTKVSKKQKEPAANVQSTYVSSPINRRRKRAAIVDSDDESNLPMTSRGYVNDGFVVSDEEAEEDEADEEAFEPLPQHRPAKPTSKPSSKKTSRPEPVPSKHRLQDLPDIHQDVVDAFVQQARQLEERIRNRLGLRRPMFTDTHLQEMAINWTTSIDRMSRIPGIDVDRVQEVGPKLIPLLNTYHASYREIAAADAGTGASTSNLDQEIVDLISSDIDIDEDEGGEGEDSHYFSSKPAADVQAFHDRLQTLNSQPSQSRGKSSYSRGGGSRKFSGKKWPKRGAGAGGSQRRSGGSGRRGGGSAGGNGASSSRSAAGGSGVGGFKRDSKIVKKSGGGIGLMPL</sequence>
<dbReference type="GO" id="GO:0016787">
    <property type="term" value="F:hydrolase activity"/>
    <property type="evidence" value="ECO:0007669"/>
    <property type="project" value="UniProtKB-KW"/>
</dbReference>
<keyword evidence="9" id="KW-0539">Nucleus</keyword>
<evidence type="ECO:0000256" key="13">
    <source>
        <dbReference type="SAM" id="MobiDB-lite"/>
    </source>
</evidence>
<dbReference type="EC" id="5.6.2.4" evidence="11"/>
<feature type="chain" id="PRO_5015685228" description="DNA 3'-5' helicase" evidence="14">
    <location>
        <begin position="21"/>
        <end position="1664"/>
    </location>
</feature>
<dbReference type="SMART" id="SM00490">
    <property type="entry name" value="HELICc"/>
    <property type="match status" value="1"/>
</dbReference>
<reference evidence="17 18" key="1">
    <citation type="submission" date="2016-07" db="EMBL/GenBank/DDBJ databases">
        <title>Multiple horizontal gene transfer events from other fungi enriched the ability of initially mycotrophic Trichoderma (Ascomycota) to feed on dead plant biomass.</title>
        <authorList>
            <consortium name="DOE Joint Genome Institute"/>
            <person name="Aerts A."/>
            <person name="Atanasova L."/>
            <person name="Chenthamara K."/>
            <person name="Zhang J."/>
            <person name="Grujic M."/>
            <person name="Henrissat B."/>
            <person name="Kuo A."/>
            <person name="Salamov A."/>
            <person name="Lipzen A."/>
            <person name="Labutti K."/>
            <person name="Barry K."/>
            <person name="Miao Y."/>
            <person name="Rahimi M.J."/>
            <person name="Shen Q."/>
            <person name="Grigoriev I.V."/>
            <person name="Kubicek C.P."/>
            <person name="Druzhinina I.S."/>
        </authorList>
    </citation>
    <scope>NUCLEOTIDE SEQUENCE [LARGE SCALE GENOMIC DNA]</scope>
    <source>
        <strain evidence="17 18">CBS 433.97</strain>
    </source>
</reference>
<feature type="region of interest" description="Disordered" evidence="13">
    <location>
        <begin position="1572"/>
        <end position="1664"/>
    </location>
</feature>
<dbReference type="PANTHER" id="PTHR13710">
    <property type="entry name" value="DNA HELICASE RECQ FAMILY MEMBER"/>
    <property type="match status" value="1"/>
</dbReference>
<keyword evidence="18" id="KW-1185">Reference proteome</keyword>
<dbReference type="SMART" id="SM00487">
    <property type="entry name" value="DEXDc"/>
    <property type="match status" value="1"/>
</dbReference>
<dbReference type="InterPro" id="IPR036388">
    <property type="entry name" value="WH-like_DNA-bd_sf"/>
</dbReference>
<keyword evidence="8" id="KW-0413">Isomerase</keyword>
<proteinExistence type="inferred from homology"/>
<dbReference type="InterPro" id="IPR002464">
    <property type="entry name" value="DNA/RNA_helicase_DEAH_CS"/>
</dbReference>
<organism evidence="17 18">
    <name type="scientific">Trichoderma asperellum (strain ATCC 204424 / CBS 433.97 / NBRC 101777)</name>
    <dbReference type="NCBI Taxonomy" id="1042311"/>
    <lineage>
        <taxon>Eukaryota</taxon>
        <taxon>Fungi</taxon>
        <taxon>Dikarya</taxon>
        <taxon>Ascomycota</taxon>
        <taxon>Pezizomycotina</taxon>
        <taxon>Sordariomycetes</taxon>
        <taxon>Hypocreomycetidae</taxon>
        <taxon>Hypocreales</taxon>
        <taxon>Hypocreaceae</taxon>
        <taxon>Trichoderma</taxon>
    </lineage>
</organism>
<feature type="region of interest" description="Disordered" evidence="13">
    <location>
        <begin position="678"/>
        <end position="713"/>
    </location>
</feature>
<keyword evidence="7" id="KW-0238">DNA-binding</keyword>
<feature type="compositionally biased region" description="Gly residues" evidence="13">
    <location>
        <begin position="1605"/>
        <end position="1629"/>
    </location>
</feature>
<dbReference type="GO" id="GO:0043138">
    <property type="term" value="F:3'-5' DNA helicase activity"/>
    <property type="evidence" value="ECO:0007669"/>
    <property type="project" value="UniProtKB-EC"/>
</dbReference>
<dbReference type="GO" id="GO:0005524">
    <property type="term" value="F:ATP binding"/>
    <property type="evidence" value="ECO:0007669"/>
    <property type="project" value="UniProtKB-KW"/>
</dbReference>
<feature type="region of interest" description="Disordered" evidence="13">
    <location>
        <begin position="25"/>
        <end position="84"/>
    </location>
</feature>
<dbReference type="EMBL" id="KZ679259">
    <property type="protein sequence ID" value="PTB42992.1"/>
    <property type="molecule type" value="Genomic_DNA"/>
</dbReference>
<dbReference type="PROSITE" id="PS51192">
    <property type="entry name" value="HELICASE_ATP_BIND_1"/>
    <property type="match status" value="1"/>
</dbReference>
<dbReference type="Pfam" id="PF00271">
    <property type="entry name" value="Helicase_C"/>
    <property type="match status" value="1"/>
</dbReference>